<proteinExistence type="predicted"/>
<evidence type="ECO:0000313" key="1">
    <source>
        <dbReference type="EMBL" id="GCE13112.1"/>
    </source>
</evidence>
<dbReference type="EMBL" id="BIFR01000001">
    <property type="protein sequence ID" value="GCE13112.1"/>
    <property type="molecule type" value="Genomic_DNA"/>
</dbReference>
<accession>A0A402A230</accession>
<evidence type="ECO:0000313" key="2">
    <source>
        <dbReference type="Proteomes" id="UP000287352"/>
    </source>
</evidence>
<reference evidence="2" key="1">
    <citation type="submission" date="2018-12" db="EMBL/GenBank/DDBJ databases">
        <title>Tengunoibacter tsumagoiensis gen. nov., sp. nov., Dictyobacter kobayashii sp. nov., D. alpinus sp. nov., and D. joshuensis sp. nov. and description of Dictyobacteraceae fam. nov. within the order Ktedonobacterales isolated from Tengu-no-mugimeshi.</title>
        <authorList>
            <person name="Wang C.M."/>
            <person name="Zheng Y."/>
            <person name="Sakai Y."/>
            <person name="Toyoda A."/>
            <person name="Minakuchi Y."/>
            <person name="Abe K."/>
            <person name="Yokota A."/>
            <person name="Yabe S."/>
        </authorList>
    </citation>
    <scope>NUCLEOTIDE SEQUENCE [LARGE SCALE GENOMIC DNA]</scope>
    <source>
        <strain evidence="2">Uno3</strain>
    </source>
</reference>
<sequence>MKELRIIYIRYLISIHMLIQYLDALDEHALILEQGSSPAIKTGLRQTNLIAVTAQGDVITIFINKKSIGTIHDASYDHGEIGVLVGSDQTAPAEASFQDAKVWD</sequence>
<dbReference type="Proteomes" id="UP000287352">
    <property type="component" value="Unassembled WGS sequence"/>
</dbReference>
<dbReference type="AlphaFoldDB" id="A0A402A230"/>
<name>A0A402A230_9CHLR</name>
<comment type="caution">
    <text evidence="1">The sequence shown here is derived from an EMBL/GenBank/DDBJ whole genome shotgun (WGS) entry which is preliminary data.</text>
</comment>
<protein>
    <submittedName>
        <fullName evidence="1">Uncharacterized protein</fullName>
    </submittedName>
</protein>
<organism evidence="1 2">
    <name type="scientific">Tengunoibacter tsumagoiensis</name>
    <dbReference type="NCBI Taxonomy" id="2014871"/>
    <lineage>
        <taxon>Bacteria</taxon>
        <taxon>Bacillati</taxon>
        <taxon>Chloroflexota</taxon>
        <taxon>Ktedonobacteria</taxon>
        <taxon>Ktedonobacterales</taxon>
        <taxon>Dictyobacteraceae</taxon>
        <taxon>Tengunoibacter</taxon>
    </lineage>
</organism>
<keyword evidence="2" id="KW-1185">Reference proteome</keyword>
<dbReference type="RefSeq" id="WP_126580670.1">
    <property type="nucleotide sequence ID" value="NZ_BIFR01000001.1"/>
</dbReference>
<gene>
    <name evidence="1" type="ORF">KTT_29710</name>
</gene>
<dbReference type="Gene3D" id="2.60.120.560">
    <property type="entry name" value="Exo-inulinase, domain 1"/>
    <property type="match status" value="1"/>
</dbReference>
<dbReference type="OrthoDB" id="8020935at2"/>